<dbReference type="InterPro" id="IPR003591">
    <property type="entry name" value="Leu-rich_rpt_typical-subtyp"/>
</dbReference>
<protein>
    <submittedName>
        <fullName evidence="5">Leucine-rich repeat-containing protein 40-like isoform X1</fullName>
    </submittedName>
</protein>
<dbReference type="PROSITE" id="PS51450">
    <property type="entry name" value="LRR"/>
    <property type="match status" value="1"/>
</dbReference>
<organism evidence="4 5">
    <name type="scientific">Acanthaster planci</name>
    <name type="common">Crown-of-thorns starfish</name>
    <dbReference type="NCBI Taxonomy" id="133434"/>
    <lineage>
        <taxon>Eukaryota</taxon>
        <taxon>Metazoa</taxon>
        <taxon>Echinodermata</taxon>
        <taxon>Eleutherozoa</taxon>
        <taxon>Asterozoa</taxon>
        <taxon>Asteroidea</taxon>
        <taxon>Valvatacea</taxon>
        <taxon>Valvatida</taxon>
        <taxon>Acanthasteridae</taxon>
        <taxon>Acanthaster</taxon>
    </lineage>
</organism>
<accession>A0A8B8A1P8</accession>
<dbReference type="InterPro" id="IPR055414">
    <property type="entry name" value="LRR_R13L4/SHOC2-like"/>
</dbReference>
<name>A0A8B8A1P8_ACAPL</name>
<dbReference type="InterPro" id="IPR001611">
    <property type="entry name" value="Leu-rich_rpt"/>
</dbReference>
<dbReference type="SMART" id="SM00369">
    <property type="entry name" value="LRR_TYP"/>
    <property type="match status" value="5"/>
</dbReference>
<keyword evidence="1" id="KW-0433">Leucine-rich repeat</keyword>
<dbReference type="SUPFAM" id="SSF52058">
    <property type="entry name" value="L domain-like"/>
    <property type="match status" value="1"/>
</dbReference>
<keyword evidence="2" id="KW-0677">Repeat</keyword>
<dbReference type="RefSeq" id="XP_022109786.1">
    <property type="nucleotide sequence ID" value="XM_022254094.1"/>
</dbReference>
<evidence type="ECO:0000313" key="5">
    <source>
        <dbReference type="RefSeq" id="XP_022109786.1"/>
    </source>
</evidence>
<dbReference type="InterPro" id="IPR050216">
    <property type="entry name" value="LRR_domain-containing"/>
</dbReference>
<dbReference type="OMA" id="MSEACTH"/>
<dbReference type="Pfam" id="PF23598">
    <property type="entry name" value="LRR_14"/>
    <property type="match status" value="1"/>
</dbReference>
<dbReference type="Pfam" id="PF13855">
    <property type="entry name" value="LRR_8"/>
    <property type="match status" value="1"/>
</dbReference>
<evidence type="ECO:0000256" key="1">
    <source>
        <dbReference type="ARBA" id="ARBA00022614"/>
    </source>
</evidence>
<gene>
    <name evidence="5" type="primary">LOC110989593</name>
</gene>
<dbReference type="GeneID" id="110989593"/>
<dbReference type="AlphaFoldDB" id="A0A8B8A1P8"/>
<evidence type="ECO:0000313" key="4">
    <source>
        <dbReference type="Proteomes" id="UP000694845"/>
    </source>
</evidence>
<proteinExistence type="predicted"/>
<evidence type="ECO:0000256" key="2">
    <source>
        <dbReference type="ARBA" id="ARBA00022737"/>
    </source>
</evidence>
<dbReference type="Proteomes" id="UP000694845">
    <property type="component" value="Unplaced"/>
</dbReference>
<feature type="domain" description="Disease resistance R13L4/SHOC-2-like LRR" evidence="3">
    <location>
        <begin position="167"/>
        <end position="264"/>
    </location>
</feature>
<dbReference type="PANTHER" id="PTHR48051:SF1">
    <property type="entry name" value="RAS SUPPRESSOR PROTEIN 1"/>
    <property type="match status" value="1"/>
</dbReference>
<dbReference type="Gene3D" id="3.80.10.10">
    <property type="entry name" value="Ribonuclease Inhibitor"/>
    <property type="match status" value="2"/>
</dbReference>
<dbReference type="InterPro" id="IPR032675">
    <property type="entry name" value="LRR_dom_sf"/>
</dbReference>
<dbReference type="KEGG" id="aplc:110989593"/>
<keyword evidence="4" id="KW-1185">Reference proteome</keyword>
<dbReference type="PANTHER" id="PTHR48051">
    <property type="match status" value="1"/>
</dbReference>
<sequence>MKVRRMATADDHQAQGVKADDSAYEGFFATTDLQPREVERRKQDQNWDILQSEGKISSKTLSLSNCDLKQLPREVLHMTELSRLYLTYNDLGELPDVFFKLKNLTILNLGFNIFRHIPPVIFELKNLVVLVMKNNGVTHDRIGKGISRLTNLEEIYLDNNKLEAFPEKLCDLPRLRILQLSNNAICKIPDRISKMKKLQYLNMRSNRLTVVPKTVGELQSLEMACFAQNMIHTFPFEKVEKLKRLRDLCLYANRLKDRDKIEQCMHLLAKQEGMLRAEENRCYLPRLGGVCDGPFKVWQQDILWIRDNDVKVVAWVHDMAERLEDNHVISKKCKPNRSALPTLMRNSRIVCVVCTKQMFKRLEGDEDPADAIRRYLSQSPEHTIMTVAYEATGIHTLLMPDGRPNFHLQRTSDDDGDKALFCKLLDHVKNAPRIRTP</sequence>
<evidence type="ECO:0000259" key="3">
    <source>
        <dbReference type="Pfam" id="PF23598"/>
    </source>
</evidence>
<dbReference type="OrthoDB" id="676979at2759"/>
<dbReference type="GO" id="GO:0005737">
    <property type="term" value="C:cytoplasm"/>
    <property type="evidence" value="ECO:0007669"/>
    <property type="project" value="TreeGrafter"/>
</dbReference>
<reference evidence="5" key="1">
    <citation type="submission" date="2025-08" db="UniProtKB">
        <authorList>
            <consortium name="RefSeq"/>
        </authorList>
    </citation>
    <scope>IDENTIFICATION</scope>
</reference>